<evidence type="ECO:0000256" key="1">
    <source>
        <dbReference type="SAM" id="Coils"/>
    </source>
</evidence>
<feature type="compositionally biased region" description="Basic and acidic residues" evidence="2">
    <location>
        <begin position="246"/>
        <end position="267"/>
    </location>
</feature>
<dbReference type="AlphaFoldDB" id="A0A078AJV2"/>
<sequence>MGAQFQQNQNAQNKIDEFELRITRLENKVDSFRQCSCKQGEDLEELVGSAVKKQFDIYFNQFKAKNYNFIQDTIYHTKKEVDLLKQNQIKFEQKNEERHVEILSKINGFEQRLASHSSSDLQRAISLKQEQVLQESNVNVKNWGIQQSLKSQDQVSDKNENSEEQIQQQNLEFQSKKQIKDHKIGQNQSNLPNVMIEAMLKEQKEQRTSDKKQESSDIQRVILNINSGTGNLQQIAVADNITGENQEDKAKQEDQVDNEQKEYDNQQKEFNYYE</sequence>
<gene>
    <name evidence="3" type="primary">Contig12835.g13695</name>
    <name evidence="3" type="ORF">STYLEM_10766</name>
</gene>
<feature type="coiled-coil region" evidence="1">
    <location>
        <begin position="152"/>
        <end position="179"/>
    </location>
</feature>
<accession>A0A078AJV2</accession>
<proteinExistence type="predicted"/>
<keyword evidence="1" id="KW-0175">Coiled coil</keyword>
<dbReference type="EMBL" id="CCKQ01010237">
    <property type="protein sequence ID" value="CDW81742.1"/>
    <property type="molecule type" value="Genomic_DNA"/>
</dbReference>
<name>A0A078AJV2_STYLE</name>
<reference evidence="3 4" key="1">
    <citation type="submission" date="2014-06" db="EMBL/GenBank/DDBJ databases">
        <authorList>
            <person name="Swart Estienne"/>
        </authorList>
    </citation>
    <scope>NUCLEOTIDE SEQUENCE [LARGE SCALE GENOMIC DNA]</scope>
    <source>
        <strain evidence="3 4">130c</strain>
    </source>
</reference>
<organism evidence="3 4">
    <name type="scientific">Stylonychia lemnae</name>
    <name type="common">Ciliate</name>
    <dbReference type="NCBI Taxonomy" id="5949"/>
    <lineage>
        <taxon>Eukaryota</taxon>
        <taxon>Sar</taxon>
        <taxon>Alveolata</taxon>
        <taxon>Ciliophora</taxon>
        <taxon>Intramacronucleata</taxon>
        <taxon>Spirotrichea</taxon>
        <taxon>Stichotrichia</taxon>
        <taxon>Sporadotrichida</taxon>
        <taxon>Oxytrichidae</taxon>
        <taxon>Stylonychinae</taxon>
        <taxon>Stylonychia</taxon>
    </lineage>
</organism>
<dbReference type="InParanoid" id="A0A078AJV2"/>
<evidence type="ECO:0000313" key="4">
    <source>
        <dbReference type="Proteomes" id="UP000039865"/>
    </source>
</evidence>
<evidence type="ECO:0000313" key="3">
    <source>
        <dbReference type="EMBL" id="CDW81742.1"/>
    </source>
</evidence>
<dbReference type="Proteomes" id="UP000039865">
    <property type="component" value="Unassembled WGS sequence"/>
</dbReference>
<feature type="coiled-coil region" evidence="1">
    <location>
        <begin position="8"/>
        <end position="35"/>
    </location>
</feature>
<keyword evidence="4" id="KW-1185">Reference proteome</keyword>
<evidence type="ECO:0000256" key="2">
    <source>
        <dbReference type="SAM" id="MobiDB-lite"/>
    </source>
</evidence>
<protein>
    <submittedName>
        <fullName evidence="3">Uncharacterized protein</fullName>
    </submittedName>
</protein>
<feature type="region of interest" description="Disordered" evidence="2">
    <location>
        <begin position="237"/>
        <end position="274"/>
    </location>
</feature>